<protein>
    <submittedName>
        <fullName evidence="4">Thiazole tautomerase TenI</fullName>
    </submittedName>
</protein>
<dbReference type="Gene3D" id="3.20.20.70">
    <property type="entry name" value="Aldolase class I"/>
    <property type="match status" value="1"/>
</dbReference>
<evidence type="ECO:0000256" key="1">
    <source>
        <dbReference type="ARBA" id="ARBA00004948"/>
    </source>
</evidence>
<proteinExistence type="predicted"/>
<gene>
    <name evidence="4" type="primary">tenI</name>
    <name evidence="4" type="ORF">WAZ07_25060</name>
</gene>
<dbReference type="NCBIfam" id="NF005819">
    <property type="entry name" value="PRK07695.1"/>
    <property type="match status" value="1"/>
</dbReference>
<dbReference type="EMBL" id="JBAWSX010000027">
    <property type="protein sequence ID" value="MEI4804393.1"/>
    <property type="molecule type" value="Genomic_DNA"/>
</dbReference>
<comment type="pathway">
    <text evidence="1">Cofactor biosynthesis; thiamine diphosphate biosynthesis.</text>
</comment>
<reference evidence="4 5" key="1">
    <citation type="submission" date="2024-01" db="EMBL/GenBank/DDBJ databases">
        <title>Seven novel Bacillus-like species.</title>
        <authorList>
            <person name="Liu G."/>
        </authorList>
    </citation>
    <scope>NUCLEOTIDE SEQUENCE [LARGE SCALE GENOMIC DNA]</scope>
    <source>
        <strain evidence="4 5">FJAT-51639</strain>
    </source>
</reference>
<keyword evidence="2" id="KW-0784">Thiamine biosynthesis</keyword>
<organism evidence="4 5">
    <name type="scientific">Bacillus bruguierae</name>
    <dbReference type="NCBI Taxonomy" id="3127667"/>
    <lineage>
        <taxon>Bacteria</taxon>
        <taxon>Bacillati</taxon>
        <taxon>Bacillota</taxon>
        <taxon>Bacilli</taxon>
        <taxon>Bacillales</taxon>
        <taxon>Bacillaceae</taxon>
        <taxon>Bacillus</taxon>
    </lineage>
</organism>
<dbReference type="SUPFAM" id="SSF51391">
    <property type="entry name" value="Thiamin phosphate synthase"/>
    <property type="match status" value="1"/>
</dbReference>
<dbReference type="InterPro" id="IPR022998">
    <property type="entry name" value="ThiamineP_synth_TenI"/>
</dbReference>
<name>A0ABU8FPC8_9BACI</name>
<dbReference type="Pfam" id="PF02581">
    <property type="entry name" value="TMP-TENI"/>
    <property type="match status" value="1"/>
</dbReference>
<accession>A0ABU8FPC8</accession>
<dbReference type="InterPro" id="IPR036206">
    <property type="entry name" value="ThiamineP_synth_sf"/>
</dbReference>
<dbReference type="CDD" id="cd00564">
    <property type="entry name" value="TMP_TenI"/>
    <property type="match status" value="1"/>
</dbReference>
<evidence type="ECO:0000313" key="4">
    <source>
        <dbReference type="EMBL" id="MEI4804393.1"/>
    </source>
</evidence>
<dbReference type="Proteomes" id="UP001372526">
    <property type="component" value="Unassembled WGS sequence"/>
</dbReference>
<keyword evidence="5" id="KW-1185">Reference proteome</keyword>
<comment type="caution">
    <text evidence="4">The sequence shown here is derived from an EMBL/GenBank/DDBJ whole genome shotgun (WGS) entry which is preliminary data.</text>
</comment>
<dbReference type="PANTHER" id="PTHR20857">
    <property type="entry name" value="THIAMINE-PHOSPHATE PYROPHOSPHORYLASE"/>
    <property type="match status" value="1"/>
</dbReference>
<evidence type="ECO:0000313" key="5">
    <source>
        <dbReference type="Proteomes" id="UP001372526"/>
    </source>
</evidence>
<dbReference type="RefSeq" id="WP_336474567.1">
    <property type="nucleotide sequence ID" value="NZ_JBAWSX010000027.1"/>
</dbReference>
<sequence length="209" mass="23299">MKAELHVISNGRMSFEELAHIATDIESEIDYLHIREREKSTKELYEGVEKLLYKGFPSSKLVINDRIDIAILFNIRRVQLGHRSVDVKLVKEKFSYLHVGYSVHSFEEAVSAFQSGADSLLYGHLFQTNSKKGVPPRGLAGITEMANRLTIPITAIGGITPNHTAEVLGTGATGIAIMSGILSAVKPNEQAKLYKETIRKWARNHEKNI</sequence>
<feature type="domain" description="Thiamine phosphate synthase/TenI" evidence="3">
    <location>
        <begin position="8"/>
        <end position="181"/>
    </location>
</feature>
<dbReference type="PANTHER" id="PTHR20857:SF22">
    <property type="entry name" value="THIAZOLE TAUTOMERASE"/>
    <property type="match status" value="1"/>
</dbReference>
<evidence type="ECO:0000259" key="3">
    <source>
        <dbReference type="Pfam" id="PF02581"/>
    </source>
</evidence>
<dbReference type="InterPro" id="IPR013785">
    <property type="entry name" value="Aldolase_TIM"/>
</dbReference>
<evidence type="ECO:0000256" key="2">
    <source>
        <dbReference type="ARBA" id="ARBA00022977"/>
    </source>
</evidence>